<gene>
    <name evidence="2" type="ORF">CC1G_09164</name>
</gene>
<dbReference type="Pfam" id="PF09995">
    <property type="entry name" value="MPAB_Lcp_cat"/>
    <property type="match status" value="1"/>
</dbReference>
<dbReference type="OrthoDB" id="545169at2759"/>
<organism evidence="2 3">
    <name type="scientific">Coprinopsis cinerea (strain Okayama-7 / 130 / ATCC MYA-4618 / FGSC 9003)</name>
    <name type="common">Inky cap fungus</name>
    <name type="synonym">Hormographiella aspergillata</name>
    <dbReference type="NCBI Taxonomy" id="240176"/>
    <lineage>
        <taxon>Eukaryota</taxon>
        <taxon>Fungi</taxon>
        <taxon>Dikarya</taxon>
        <taxon>Basidiomycota</taxon>
        <taxon>Agaricomycotina</taxon>
        <taxon>Agaricomycetes</taxon>
        <taxon>Agaricomycetidae</taxon>
        <taxon>Agaricales</taxon>
        <taxon>Agaricineae</taxon>
        <taxon>Psathyrellaceae</taxon>
        <taxon>Coprinopsis</taxon>
    </lineage>
</organism>
<proteinExistence type="predicted"/>
<dbReference type="InParanoid" id="A8P9S9"/>
<evidence type="ECO:0000259" key="1">
    <source>
        <dbReference type="Pfam" id="PF09995"/>
    </source>
</evidence>
<dbReference type="PANTHER" id="PTHR36124:SF1">
    <property type="entry name" value="ER-BOUND OXYGENASE MPAB_MPAB'_RUBBER OXYGENASE CATALYTIC DOMAIN-CONTAINING PROTEIN"/>
    <property type="match status" value="1"/>
</dbReference>
<dbReference type="HOGENOM" id="CLU_039076_0_0_1"/>
<protein>
    <recommendedName>
        <fullName evidence="1">ER-bound oxygenase mpaB/mpaB'/Rubber oxygenase catalytic domain-containing protein</fullName>
    </recommendedName>
</protein>
<comment type="caution">
    <text evidence="2">The sequence shown here is derived from an EMBL/GenBank/DDBJ whole genome shotgun (WGS) entry which is preliminary data.</text>
</comment>
<dbReference type="RefSeq" id="XP_001839830.2">
    <property type="nucleotide sequence ID" value="XM_001839778.2"/>
</dbReference>
<dbReference type="PANTHER" id="PTHR36124">
    <property type="match status" value="1"/>
</dbReference>
<dbReference type="GO" id="GO:0016491">
    <property type="term" value="F:oxidoreductase activity"/>
    <property type="evidence" value="ECO:0007669"/>
    <property type="project" value="InterPro"/>
</dbReference>
<dbReference type="AlphaFoldDB" id="A8P9S9"/>
<dbReference type="InterPro" id="IPR018713">
    <property type="entry name" value="MPAB/Lcp_cat_dom"/>
</dbReference>
<dbReference type="VEuPathDB" id="FungiDB:CC1G_09164"/>
<dbReference type="OMA" id="IARTRWI"/>
<accession>A8P9S9</accession>
<reference evidence="2 3" key="1">
    <citation type="journal article" date="2010" name="Proc. Natl. Acad. Sci. U.S.A.">
        <title>Insights into evolution of multicellular fungi from the assembled chromosomes of the mushroom Coprinopsis cinerea (Coprinus cinereus).</title>
        <authorList>
            <person name="Stajich J.E."/>
            <person name="Wilke S.K."/>
            <person name="Ahren D."/>
            <person name="Au C.H."/>
            <person name="Birren B.W."/>
            <person name="Borodovsky M."/>
            <person name="Burns C."/>
            <person name="Canback B."/>
            <person name="Casselton L.A."/>
            <person name="Cheng C.K."/>
            <person name="Deng J."/>
            <person name="Dietrich F.S."/>
            <person name="Fargo D.C."/>
            <person name="Farman M.L."/>
            <person name="Gathman A.C."/>
            <person name="Goldberg J."/>
            <person name="Guigo R."/>
            <person name="Hoegger P.J."/>
            <person name="Hooker J.B."/>
            <person name="Huggins A."/>
            <person name="James T.Y."/>
            <person name="Kamada T."/>
            <person name="Kilaru S."/>
            <person name="Kodira C."/>
            <person name="Kues U."/>
            <person name="Kupfer D."/>
            <person name="Kwan H.S."/>
            <person name="Lomsadze A."/>
            <person name="Li W."/>
            <person name="Lilly W.W."/>
            <person name="Ma L.J."/>
            <person name="Mackey A.J."/>
            <person name="Manning G."/>
            <person name="Martin F."/>
            <person name="Muraguchi H."/>
            <person name="Natvig D.O."/>
            <person name="Palmerini H."/>
            <person name="Ramesh M.A."/>
            <person name="Rehmeyer C.J."/>
            <person name="Roe B.A."/>
            <person name="Shenoy N."/>
            <person name="Stanke M."/>
            <person name="Ter-Hovhannisyan V."/>
            <person name="Tunlid A."/>
            <person name="Velagapudi R."/>
            <person name="Vision T.J."/>
            <person name="Zeng Q."/>
            <person name="Zolan M.E."/>
            <person name="Pukkila P.J."/>
        </authorList>
    </citation>
    <scope>NUCLEOTIDE SEQUENCE [LARGE SCALE GENOMIC DNA]</scope>
    <source>
        <strain evidence="3">Okayama-7 / 130 / ATCC MYA-4618 / FGSC 9003</strain>
    </source>
</reference>
<dbReference type="Proteomes" id="UP000001861">
    <property type="component" value="Unassembled WGS sequence"/>
</dbReference>
<dbReference type="EMBL" id="AACS02000002">
    <property type="protein sequence ID" value="EAU81978.2"/>
    <property type="molecule type" value="Genomic_DNA"/>
</dbReference>
<evidence type="ECO:0000313" key="3">
    <source>
        <dbReference type="Proteomes" id="UP000001861"/>
    </source>
</evidence>
<evidence type="ECO:0000313" key="2">
    <source>
        <dbReference type="EMBL" id="EAU81978.2"/>
    </source>
</evidence>
<dbReference type="GeneID" id="6016450"/>
<dbReference type="InterPro" id="IPR046366">
    <property type="entry name" value="MPAB"/>
</dbReference>
<name>A8P9S9_COPC7</name>
<keyword evidence="3" id="KW-1185">Reference proteome</keyword>
<dbReference type="eggNOG" id="ENOG502S1KN">
    <property type="taxonomic scope" value="Eukaryota"/>
</dbReference>
<sequence length="418" mass="48084">MATVHFLRSLGNSTSFRGNPKLMVGALALIAFYLLRRHRWKRYYQIHEQYEAKWKAGSLTPAEAQQIIHVGLGRDLVFALKRAIGFALFKTYAIPSISKLLSSTQEHSTREKVSKRYADTEILIGTWLSCPVNGFLDPSKSSNERNPVKDPRVAIALARTNYLHSRYKISNDEYLYTLSLFVLEPPRWADRFGWRSLSPMEKDAWYIFWKDIGLKMNIRDIPPNRQAMDAWSRAYEETYMLPSLTNHKVASATLEELIYAVPAFLGLNALVKRIIICLLEDRVRIAMMYSQPSLFLRTLVQGLMTSLWIVQRYFGVPPRNAPWVVDPKLPDGEVVFRPTIYKSVPWYKAEPTGPVSRFIESLRVTLGLQAVMPDPRYRSSGYRIEQLGPTRYENDGHDFVFQEAARISKCPIPSAWTP</sequence>
<feature type="domain" description="ER-bound oxygenase mpaB/mpaB'/Rubber oxygenase catalytic" evidence="1">
    <location>
        <begin position="170"/>
        <end position="292"/>
    </location>
</feature>
<dbReference type="KEGG" id="cci:CC1G_09164"/>